<evidence type="ECO:0000256" key="1">
    <source>
        <dbReference type="SAM" id="MobiDB-lite"/>
    </source>
</evidence>
<name>A0A975U2A1_9PROT</name>
<reference evidence="4" key="1">
    <citation type="submission" date="2021-06" db="EMBL/GenBank/DDBJ databases">
        <title>Elioraea tepida, sp. nov., a moderately thermophilic aerobic anoxygenic phototrophic bacterium isolated from an alkaline siliceous hot spring mat community in Yellowstone National Park, WY, USA.</title>
        <authorList>
            <person name="Saini M.K."/>
            <person name="Yoshida S."/>
            <person name="Sebastian A."/>
            <person name="Hirose S."/>
            <person name="Hara E."/>
            <person name="Tamaki H."/>
            <person name="Soulier N.T."/>
            <person name="Albert I."/>
            <person name="Hanada S."/>
            <person name="Bryant D.A."/>
            <person name="Tank M."/>
        </authorList>
    </citation>
    <scope>NUCLEOTIDE SEQUENCE</scope>
    <source>
        <strain evidence="4">MS-P2</strain>
    </source>
</reference>
<feature type="domain" description="Ice-binding protein C-terminal" evidence="3">
    <location>
        <begin position="113"/>
        <end position="136"/>
    </location>
</feature>
<dbReference type="EMBL" id="CP076448">
    <property type="protein sequence ID" value="QXM25096.1"/>
    <property type="molecule type" value="Genomic_DNA"/>
</dbReference>
<feature type="compositionally biased region" description="Gly residues" evidence="1">
    <location>
        <begin position="76"/>
        <end position="112"/>
    </location>
</feature>
<accession>A0A975U2A1</accession>
<dbReference type="InterPro" id="IPR013424">
    <property type="entry name" value="Ice-binding_C"/>
</dbReference>
<dbReference type="NCBIfam" id="TIGR02595">
    <property type="entry name" value="PEP_CTERM"/>
    <property type="match status" value="1"/>
</dbReference>
<evidence type="ECO:0000256" key="2">
    <source>
        <dbReference type="SAM" id="Phobius"/>
    </source>
</evidence>
<dbReference type="KEGG" id="elio:KO353_02255"/>
<protein>
    <submittedName>
        <fullName evidence="4">PEP-CTERM sorting domain-containing protein</fullName>
    </submittedName>
</protein>
<proteinExistence type="predicted"/>
<keyword evidence="5" id="KW-1185">Reference proteome</keyword>
<keyword evidence="2" id="KW-0472">Membrane</keyword>
<dbReference type="AlphaFoldDB" id="A0A975U2A1"/>
<dbReference type="Pfam" id="PF07589">
    <property type="entry name" value="PEP-CTERM"/>
    <property type="match status" value="1"/>
</dbReference>
<evidence type="ECO:0000313" key="4">
    <source>
        <dbReference type="EMBL" id="QXM25096.1"/>
    </source>
</evidence>
<gene>
    <name evidence="4" type="ORF">KO353_02255</name>
</gene>
<keyword evidence="2" id="KW-1133">Transmembrane helix</keyword>
<dbReference type="Proteomes" id="UP000694001">
    <property type="component" value="Chromosome"/>
</dbReference>
<feature type="region of interest" description="Disordered" evidence="1">
    <location>
        <begin position="76"/>
        <end position="116"/>
    </location>
</feature>
<evidence type="ECO:0000259" key="3">
    <source>
        <dbReference type="Pfam" id="PF07589"/>
    </source>
</evidence>
<organism evidence="4 5">
    <name type="scientific">Elioraea tepida</name>
    <dbReference type="NCBI Taxonomy" id="2843330"/>
    <lineage>
        <taxon>Bacteria</taxon>
        <taxon>Pseudomonadati</taxon>
        <taxon>Pseudomonadota</taxon>
        <taxon>Alphaproteobacteria</taxon>
        <taxon>Acetobacterales</taxon>
        <taxon>Elioraeaceae</taxon>
        <taxon>Elioraea</taxon>
    </lineage>
</organism>
<feature type="transmembrane region" description="Helical" evidence="2">
    <location>
        <begin position="117"/>
        <end position="133"/>
    </location>
</feature>
<evidence type="ECO:0000313" key="5">
    <source>
        <dbReference type="Proteomes" id="UP000694001"/>
    </source>
</evidence>
<sequence>MSRPVRPVRRTAIATTAAVRPRAAAVLTLVCVATGVPPLIAAALREPAVAPPPVIASAPTPGLLFPLAGAPLVFSDGGGGGLSPGGGETGGGGPGGGPGGGSGDGPGGGGGTPVPEPAGLGLLGVAVAALALLRRRRSG</sequence>
<keyword evidence="2" id="KW-0812">Transmembrane</keyword>